<keyword evidence="1" id="KW-0472">Membrane</keyword>
<organism evidence="2 3">
    <name type="scientific">Linum trigynum</name>
    <dbReference type="NCBI Taxonomy" id="586398"/>
    <lineage>
        <taxon>Eukaryota</taxon>
        <taxon>Viridiplantae</taxon>
        <taxon>Streptophyta</taxon>
        <taxon>Embryophyta</taxon>
        <taxon>Tracheophyta</taxon>
        <taxon>Spermatophyta</taxon>
        <taxon>Magnoliopsida</taxon>
        <taxon>eudicotyledons</taxon>
        <taxon>Gunneridae</taxon>
        <taxon>Pentapetalae</taxon>
        <taxon>rosids</taxon>
        <taxon>fabids</taxon>
        <taxon>Malpighiales</taxon>
        <taxon>Linaceae</taxon>
        <taxon>Linum</taxon>
    </lineage>
</organism>
<evidence type="ECO:0000313" key="2">
    <source>
        <dbReference type="EMBL" id="CAL1394129.1"/>
    </source>
</evidence>
<dbReference type="Proteomes" id="UP001497516">
    <property type="component" value="Chromosome 6"/>
</dbReference>
<keyword evidence="1" id="KW-0812">Transmembrane</keyword>
<feature type="transmembrane region" description="Helical" evidence="1">
    <location>
        <begin position="45"/>
        <end position="69"/>
    </location>
</feature>
<evidence type="ECO:0000313" key="3">
    <source>
        <dbReference type="Proteomes" id="UP001497516"/>
    </source>
</evidence>
<name>A0AAV2F7D1_9ROSI</name>
<keyword evidence="3" id="KW-1185">Reference proteome</keyword>
<sequence>MGVVSSAAVGINSAGFQFFSVFFKKLFCSGKTISPKSATATLWKLHVSVAILFRVFSGYFSLALAVNWISTRFVRRLVTSMEPMDIDQVVAFDDADVELGPVQAQPTLVIRLFSLHPLSRVALERIANGSWGTAEHPIIVLEADRGLWRFIVSDFCVRERMVRRSPWTVTEFLLRINPWSPIVDQLFHDMARVPFQAYMSAIPPHLCTLHLGRRFADHLDGGVDRREIG</sequence>
<dbReference type="AlphaFoldDB" id="A0AAV2F7D1"/>
<keyword evidence="1" id="KW-1133">Transmembrane helix</keyword>
<gene>
    <name evidence="2" type="ORF">LTRI10_LOCUS34650</name>
</gene>
<proteinExistence type="predicted"/>
<protein>
    <recommendedName>
        <fullName evidence="4">DUF4283 domain-containing protein</fullName>
    </recommendedName>
</protein>
<reference evidence="2 3" key="1">
    <citation type="submission" date="2024-04" db="EMBL/GenBank/DDBJ databases">
        <authorList>
            <person name="Fracassetti M."/>
        </authorList>
    </citation>
    <scope>NUCLEOTIDE SEQUENCE [LARGE SCALE GENOMIC DNA]</scope>
</reference>
<evidence type="ECO:0008006" key="4">
    <source>
        <dbReference type="Google" id="ProtNLM"/>
    </source>
</evidence>
<evidence type="ECO:0000256" key="1">
    <source>
        <dbReference type="SAM" id="Phobius"/>
    </source>
</evidence>
<accession>A0AAV2F7D1</accession>
<dbReference type="EMBL" id="OZ034819">
    <property type="protein sequence ID" value="CAL1394129.1"/>
    <property type="molecule type" value="Genomic_DNA"/>
</dbReference>